<dbReference type="GO" id="GO:0005886">
    <property type="term" value="C:plasma membrane"/>
    <property type="evidence" value="ECO:0007669"/>
    <property type="project" value="TreeGrafter"/>
</dbReference>
<dbReference type="PANTHER" id="PTHR30071:SF1">
    <property type="entry name" value="CYTOCHROME B_B6 PROTEIN-RELATED"/>
    <property type="match status" value="1"/>
</dbReference>
<accession>A0A098SCA5</accession>
<evidence type="ECO:0000256" key="1">
    <source>
        <dbReference type="ARBA" id="ARBA00004141"/>
    </source>
</evidence>
<dbReference type="AlphaFoldDB" id="A0A098SCA5"/>
<comment type="caution">
    <text evidence="9">The sequence shown here is derived from an EMBL/GenBank/DDBJ whole genome shotgun (WGS) entry which is preliminary data.</text>
</comment>
<dbReference type="InterPro" id="IPR007816">
    <property type="entry name" value="ResB-like_domain"/>
</dbReference>
<dbReference type="GO" id="GO:0017004">
    <property type="term" value="P:cytochrome complex assembly"/>
    <property type="evidence" value="ECO:0007669"/>
    <property type="project" value="UniProtKB-KW"/>
</dbReference>
<dbReference type="STRING" id="1524460.IX84_02815"/>
<dbReference type="InterPro" id="IPR002541">
    <property type="entry name" value="Cyt_c_assembly"/>
</dbReference>
<evidence type="ECO:0000313" key="10">
    <source>
        <dbReference type="Proteomes" id="UP000029736"/>
    </source>
</evidence>
<dbReference type="OrthoDB" id="9814290at2"/>
<evidence type="ECO:0000256" key="3">
    <source>
        <dbReference type="ARBA" id="ARBA00022748"/>
    </source>
</evidence>
<evidence type="ECO:0000256" key="2">
    <source>
        <dbReference type="ARBA" id="ARBA00022692"/>
    </source>
</evidence>
<feature type="transmembrane region" description="Helical" evidence="6">
    <location>
        <begin position="51"/>
        <end position="69"/>
    </location>
</feature>
<feature type="transmembrane region" description="Helical" evidence="6">
    <location>
        <begin position="863"/>
        <end position="885"/>
    </location>
</feature>
<name>A0A098SCA5_9BACT</name>
<keyword evidence="4 6" id="KW-1133">Transmembrane helix</keyword>
<evidence type="ECO:0000256" key="5">
    <source>
        <dbReference type="ARBA" id="ARBA00023136"/>
    </source>
</evidence>
<dbReference type="Pfam" id="PF01578">
    <property type="entry name" value="Cytochrom_C_asm"/>
    <property type="match status" value="1"/>
</dbReference>
<feature type="domain" description="ResB-like" evidence="8">
    <location>
        <begin position="77"/>
        <end position="153"/>
    </location>
</feature>
<gene>
    <name evidence="9" type="ORF">IX84_02815</name>
</gene>
<feature type="transmembrane region" description="Helical" evidence="6">
    <location>
        <begin position="12"/>
        <end position="31"/>
    </location>
</feature>
<dbReference type="PANTHER" id="PTHR30071">
    <property type="entry name" value="HEME EXPORTER PROTEIN C"/>
    <property type="match status" value="1"/>
</dbReference>
<feature type="transmembrane region" description="Helical" evidence="6">
    <location>
        <begin position="820"/>
        <end position="839"/>
    </location>
</feature>
<evidence type="ECO:0000313" key="9">
    <source>
        <dbReference type="EMBL" id="KGE89283.1"/>
    </source>
</evidence>
<evidence type="ECO:0000259" key="8">
    <source>
        <dbReference type="Pfam" id="PF05140"/>
    </source>
</evidence>
<reference evidence="9 10" key="1">
    <citation type="journal article" date="2014" name="Int. J. Syst. Evol. Microbiol.">
        <title>Phaeodactylibacter xiamenensis gen. nov., sp. nov., a member of the family Saprospiraceae isolated from the marine alga Phaeodactylum tricornutum.</title>
        <authorList>
            <person name="Chen Z.Jr."/>
            <person name="Lei X."/>
            <person name="Lai Q."/>
            <person name="Li Y."/>
            <person name="Zhang B."/>
            <person name="Zhang J."/>
            <person name="Zhang H."/>
            <person name="Yang L."/>
            <person name="Zheng W."/>
            <person name="Tian Y."/>
            <person name="Yu Z."/>
            <person name="Xu H.Jr."/>
            <person name="Zheng T."/>
        </authorList>
    </citation>
    <scope>NUCLEOTIDE SEQUENCE [LARGE SCALE GENOMIC DNA]</scope>
    <source>
        <strain evidence="9 10">KD52</strain>
    </source>
</reference>
<protein>
    <submittedName>
        <fullName evidence="9">Cytochrome C biogenesis protein</fullName>
    </submittedName>
</protein>
<feature type="transmembrane region" description="Helical" evidence="6">
    <location>
        <begin position="942"/>
        <end position="960"/>
    </location>
</feature>
<feature type="transmembrane region" description="Helical" evidence="6">
    <location>
        <begin position="797"/>
        <end position="813"/>
    </location>
</feature>
<organism evidence="9 10">
    <name type="scientific">Phaeodactylibacter xiamenensis</name>
    <dbReference type="NCBI Taxonomy" id="1524460"/>
    <lineage>
        <taxon>Bacteria</taxon>
        <taxon>Pseudomonadati</taxon>
        <taxon>Bacteroidota</taxon>
        <taxon>Saprospiria</taxon>
        <taxon>Saprospirales</taxon>
        <taxon>Haliscomenobacteraceae</taxon>
        <taxon>Phaeodactylibacter</taxon>
    </lineage>
</organism>
<dbReference type="RefSeq" id="WP_044216351.1">
    <property type="nucleotide sequence ID" value="NZ_JBKAGJ010000024.1"/>
</dbReference>
<feature type="transmembrane region" description="Helical" evidence="6">
    <location>
        <begin position="763"/>
        <end position="785"/>
    </location>
</feature>
<evidence type="ECO:0000259" key="7">
    <source>
        <dbReference type="Pfam" id="PF01578"/>
    </source>
</evidence>
<feature type="transmembrane region" description="Helical" evidence="6">
    <location>
        <begin position="734"/>
        <end position="751"/>
    </location>
</feature>
<feature type="domain" description="Cytochrome c assembly protein" evidence="7">
    <location>
        <begin position="791"/>
        <end position="995"/>
    </location>
</feature>
<keyword evidence="10" id="KW-1185">Reference proteome</keyword>
<dbReference type="InterPro" id="IPR045062">
    <property type="entry name" value="Cyt_c_biogenesis_CcsA/CcmC"/>
</dbReference>
<feature type="transmembrane region" description="Helical" evidence="6">
    <location>
        <begin position="81"/>
        <end position="101"/>
    </location>
</feature>
<proteinExistence type="predicted"/>
<sequence length="1040" mass="117641">MKLLKLISNRLFSTSAAGLYMILFAVAIGAATFIENDFGTSAAQKVVFKSWWLELLMLMFGITILVNIFRYRLVQQKKWAVLSFHAAIVIIFMGAAVTRYFGFEGMMHIREGSSSNTFLSAETYLIFEARQQGRQYRFDEPVLFASLGYNHFQESYQLGATTIDVEVTDFMPNPKEFLLNDEAGVPTLQIVIGGANGREEYYIQEGQRSRIRGTLFNFTKVEDPQAFNIKVENGQPYFKAPTLFTQTVMATQQRDTLQAGHYHPLKLRSLYASARESFVFGQFTPTGHLKLASANQKMESNSTAGIQIRVSDGKQTQEQYIFGSKGVEGRPRTFLLGDLELSVAYGSRRIQLPFALQLRDFIIEKYPGTNSASSYASEVTLLDERNSIQEDQRIYMNHILNYDGYRFFQSSFDPDELGTYLSVNHDWWGTWISYLGYAVLTIGMVLTFFSRKSRFQQLARNLKQMQSKPSSALVLLPLMLASNLAMASPAPNYVLGPPVSTMHAEKFGRLVMQDHRGRMKPMNTYASEILRKLSRKETIYGLSAEQAIISMTASPKDWYHLPLIKMGRHDKTKALIPVEGKLAAYRDFFDQNGNYILQEHVRKAYNTPKKDRGVFEKEMMKLDERVNICNMVFSGSFFKVFPVPGDPNNLWESPNDAHRHGQQEASFGKKFYDAYVPTIQTALHDGDWDLANRLVDELRQFQYKNGAAVMPSEQKISAEILLNRLNVFSHLGKVYALLGLAFLGLLFARVFKPGLGLKWPVRIAIGIFLAAFAMHTFGLGLRWYVSGRAPWSNGYESMIYIAFTTVLAGILFGRKSLGSLAATSILASTILMVAGLSWLDPEITPLVPVLKSYWLTIHVSLEAGSYGFLMLGALIGLINLVFIIFRTPKNAKNVNRMIREMTQISEMTLIGGLVMVSVGTYLGGVWANESWGRYWGWDAKETWALVTILVYSFILHMRFIPGFRGAYAFNVASLFGWASVIMTYFGVNYYLSGLHSYAAGDPVPIPPFVYYTVICLTVISLLALWRNWQYNKAKMKVDNH</sequence>
<feature type="transmembrane region" description="Helical" evidence="6">
    <location>
        <begin position="427"/>
        <end position="449"/>
    </location>
</feature>
<comment type="subcellular location">
    <subcellularLocation>
        <location evidence="1">Membrane</location>
        <topology evidence="1">Multi-pass membrane protein</topology>
    </subcellularLocation>
</comment>
<feature type="transmembrane region" description="Helical" evidence="6">
    <location>
        <begin position="1007"/>
        <end position="1025"/>
    </location>
</feature>
<dbReference type="GO" id="GO:0020037">
    <property type="term" value="F:heme binding"/>
    <property type="evidence" value="ECO:0007669"/>
    <property type="project" value="InterPro"/>
</dbReference>
<dbReference type="Proteomes" id="UP000029736">
    <property type="component" value="Unassembled WGS sequence"/>
</dbReference>
<keyword evidence="5 6" id="KW-0472">Membrane</keyword>
<dbReference type="Pfam" id="PF05140">
    <property type="entry name" value="ResB"/>
    <property type="match status" value="2"/>
</dbReference>
<evidence type="ECO:0000256" key="4">
    <source>
        <dbReference type="ARBA" id="ARBA00022989"/>
    </source>
</evidence>
<feature type="transmembrane region" description="Helical" evidence="6">
    <location>
        <begin position="967"/>
        <end position="987"/>
    </location>
</feature>
<dbReference type="EMBL" id="JPOS01000010">
    <property type="protein sequence ID" value="KGE89283.1"/>
    <property type="molecule type" value="Genomic_DNA"/>
</dbReference>
<keyword evidence="3" id="KW-0201">Cytochrome c-type biogenesis</keyword>
<keyword evidence="2 6" id="KW-0812">Transmembrane</keyword>
<evidence type="ECO:0000256" key="6">
    <source>
        <dbReference type="SAM" id="Phobius"/>
    </source>
</evidence>
<feature type="domain" description="ResB-like" evidence="8">
    <location>
        <begin position="344"/>
        <end position="415"/>
    </location>
</feature>
<feature type="transmembrane region" description="Helical" evidence="6">
    <location>
        <begin position="906"/>
        <end position="927"/>
    </location>
</feature>
<feature type="transmembrane region" description="Helical" evidence="6">
    <location>
        <begin position="470"/>
        <end position="490"/>
    </location>
</feature>